<sequence length="127" mass="14627">MKKIIRYFIPAVILVLIGIQFIPHDIPNPASDPADEIQGRPSYIAPISWMIGYHVSEGREKLNYSEWGRYKTSRQQSRMELTIEQVELGEMPMGPYLLLHPKAKLTAEQQKIITGWAQAEYDRLDAE</sequence>
<feature type="transmembrane region" description="Helical" evidence="1">
    <location>
        <begin position="7"/>
        <end position="23"/>
    </location>
</feature>
<keyword evidence="1" id="KW-0812">Transmembrane</keyword>
<protein>
    <recommendedName>
        <fullName evidence="2">Haem-binding domain-containing protein</fullName>
    </recommendedName>
</protein>
<comment type="caution">
    <text evidence="3">The sequence shown here is derived from an EMBL/GenBank/DDBJ whole genome shotgun (WGS) entry which is preliminary data.</text>
</comment>
<reference evidence="3" key="2">
    <citation type="journal article" date="2021" name="Genome Biol. Evol.">
        <title>Developing a high-quality reference genome for a parasitic bivalve with doubly uniparental inheritance (Bivalvia: Unionida).</title>
        <authorList>
            <person name="Smith C.H."/>
        </authorList>
    </citation>
    <scope>NUCLEOTIDE SEQUENCE</scope>
    <source>
        <strain evidence="3">CHS0354</strain>
        <tissue evidence="3">Mantle</tissue>
    </source>
</reference>
<keyword evidence="1" id="KW-1133">Transmembrane helix</keyword>
<organism evidence="3 4">
    <name type="scientific">Potamilus streckersoni</name>
    <dbReference type="NCBI Taxonomy" id="2493646"/>
    <lineage>
        <taxon>Eukaryota</taxon>
        <taxon>Metazoa</taxon>
        <taxon>Spiralia</taxon>
        <taxon>Lophotrochozoa</taxon>
        <taxon>Mollusca</taxon>
        <taxon>Bivalvia</taxon>
        <taxon>Autobranchia</taxon>
        <taxon>Heteroconchia</taxon>
        <taxon>Palaeoheterodonta</taxon>
        <taxon>Unionida</taxon>
        <taxon>Unionoidea</taxon>
        <taxon>Unionidae</taxon>
        <taxon>Ambleminae</taxon>
        <taxon>Lampsilini</taxon>
        <taxon>Potamilus</taxon>
    </lineage>
</organism>
<reference evidence="3" key="3">
    <citation type="submission" date="2023-05" db="EMBL/GenBank/DDBJ databases">
        <authorList>
            <person name="Smith C.H."/>
        </authorList>
    </citation>
    <scope>NUCLEOTIDE SEQUENCE</scope>
    <source>
        <strain evidence="3">CHS0354</strain>
        <tissue evidence="3">Mantle</tissue>
    </source>
</reference>
<keyword evidence="4" id="KW-1185">Reference proteome</keyword>
<gene>
    <name evidence="3" type="ORF">CHS0354_006841</name>
</gene>
<dbReference type="EMBL" id="JAEAOA010000469">
    <property type="protein sequence ID" value="KAK3608800.1"/>
    <property type="molecule type" value="Genomic_DNA"/>
</dbReference>
<dbReference type="AlphaFoldDB" id="A0AAE0TF65"/>
<feature type="domain" description="Haem-binding" evidence="2">
    <location>
        <begin position="13"/>
        <end position="121"/>
    </location>
</feature>
<dbReference type="Pfam" id="PF14376">
    <property type="entry name" value="Haem_bd"/>
    <property type="match status" value="1"/>
</dbReference>
<dbReference type="Proteomes" id="UP001195483">
    <property type="component" value="Unassembled WGS sequence"/>
</dbReference>
<proteinExistence type="predicted"/>
<evidence type="ECO:0000256" key="1">
    <source>
        <dbReference type="SAM" id="Phobius"/>
    </source>
</evidence>
<dbReference type="InterPro" id="IPR025992">
    <property type="entry name" value="Haem-bd"/>
</dbReference>
<evidence type="ECO:0000259" key="2">
    <source>
        <dbReference type="SMART" id="SM01235"/>
    </source>
</evidence>
<evidence type="ECO:0000313" key="3">
    <source>
        <dbReference type="EMBL" id="KAK3608800.1"/>
    </source>
</evidence>
<evidence type="ECO:0000313" key="4">
    <source>
        <dbReference type="Proteomes" id="UP001195483"/>
    </source>
</evidence>
<keyword evidence="1" id="KW-0472">Membrane</keyword>
<dbReference type="SMART" id="SM01235">
    <property type="entry name" value="Haem_bd"/>
    <property type="match status" value="1"/>
</dbReference>
<accession>A0AAE0TF65</accession>
<reference evidence="3" key="1">
    <citation type="journal article" date="2021" name="Genome Biol. Evol.">
        <title>A High-Quality Reference Genome for a Parasitic Bivalve with Doubly Uniparental Inheritance (Bivalvia: Unionida).</title>
        <authorList>
            <person name="Smith C.H."/>
        </authorList>
    </citation>
    <scope>NUCLEOTIDE SEQUENCE</scope>
    <source>
        <strain evidence="3">CHS0354</strain>
    </source>
</reference>
<name>A0AAE0TF65_9BIVA</name>